<reference evidence="1" key="2">
    <citation type="journal article" date="2020" name="Nat. Commun.">
        <title>Large-scale genome sequencing of mycorrhizal fungi provides insights into the early evolution of symbiotic traits.</title>
        <authorList>
            <person name="Miyauchi S."/>
            <person name="Kiss E."/>
            <person name="Kuo A."/>
            <person name="Drula E."/>
            <person name="Kohler A."/>
            <person name="Sanchez-Garcia M."/>
            <person name="Morin E."/>
            <person name="Andreopoulos B."/>
            <person name="Barry K.W."/>
            <person name="Bonito G."/>
            <person name="Buee M."/>
            <person name="Carver A."/>
            <person name="Chen C."/>
            <person name="Cichocki N."/>
            <person name="Clum A."/>
            <person name="Culley D."/>
            <person name="Crous P.W."/>
            <person name="Fauchery L."/>
            <person name="Girlanda M."/>
            <person name="Hayes R.D."/>
            <person name="Keri Z."/>
            <person name="LaButti K."/>
            <person name="Lipzen A."/>
            <person name="Lombard V."/>
            <person name="Magnuson J."/>
            <person name="Maillard F."/>
            <person name="Murat C."/>
            <person name="Nolan M."/>
            <person name="Ohm R.A."/>
            <person name="Pangilinan J."/>
            <person name="Pereira M.F."/>
            <person name="Perotto S."/>
            <person name="Peter M."/>
            <person name="Pfister S."/>
            <person name="Riley R."/>
            <person name="Sitrit Y."/>
            <person name="Stielow J.B."/>
            <person name="Szollosi G."/>
            <person name="Zifcakova L."/>
            <person name="Stursova M."/>
            <person name="Spatafora J.W."/>
            <person name="Tedersoo L."/>
            <person name="Vaario L.M."/>
            <person name="Yamada A."/>
            <person name="Yan M."/>
            <person name="Wang P."/>
            <person name="Xu J."/>
            <person name="Bruns T."/>
            <person name="Baldrian P."/>
            <person name="Vilgalys R."/>
            <person name="Dunand C."/>
            <person name="Henrissat B."/>
            <person name="Grigoriev I.V."/>
            <person name="Hibbett D."/>
            <person name="Nagy L.G."/>
            <person name="Martin F.M."/>
        </authorList>
    </citation>
    <scope>NUCLEOTIDE SEQUENCE</scope>
    <source>
        <strain evidence="1">BED1</strain>
    </source>
</reference>
<gene>
    <name evidence="1" type="ORF">L210DRAFT_989776</name>
</gene>
<evidence type="ECO:0000313" key="1">
    <source>
        <dbReference type="EMBL" id="KAF8422828.1"/>
    </source>
</evidence>
<reference evidence="1" key="1">
    <citation type="submission" date="2019-10" db="EMBL/GenBank/DDBJ databases">
        <authorList>
            <consortium name="DOE Joint Genome Institute"/>
            <person name="Kuo A."/>
            <person name="Miyauchi S."/>
            <person name="Kiss E."/>
            <person name="Drula E."/>
            <person name="Kohler A."/>
            <person name="Sanchez-Garcia M."/>
            <person name="Andreopoulos B."/>
            <person name="Barry K.W."/>
            <person name="Bonito G."/>
            <person name="Buee M."/>
            <person name="Carver A."/>
            <person name="Chen C."/>
            <person name="Cichocki N."/>
            <person name="Clum A."/>
            <person name="Culley D."/>
            <person name="Crous P.W."/>
            <person name="Fauchery L."/>
            <person name="Girlanda M."/>
            <person name="Hayes R."/>
            <person name="Keri Z."/>
            <person name="LaButti K."/>
            <person name="Lipzen A."/>
            <person name="Lombard V."/>
            <person name="Magnuson J."/>
            <person name="Maillard F."/>
            <person name="Morin E."/>
            <person name="Murat C."/>
            <person name="Nolan M."/>
            <person name="Ohm R."/>
            <person name="Pangilinan J."/>
            <person name="Pereira M."/>
            <person name="Perotto S."/>
            <person name="Peter M."/>
            <person name="Riley R."/>
            <person name="Sitrit Y."/>
            <person name="Stielow B."/>
            <person name="Szollosi G."/>
            <person name="Zifcakova L."/>
            <person name="Stursova M."/>
            <person name="Spatafora J.W."/>
            <person name="Tedersoo L."/>
            <person name="Vaario L.-M."/>
            <person name="Yamada A."/>
            <person name="Yan M."/>
            <person name="Wang P."/>
            <person name="Xu J."/>
            <person name="Bruns T."/>
            <person name="Baldrian P."/>
            <person name="Vilgalys R."/>
            <person name="Henrissat B."/>
            <person name="Grigoriev I.V."/>
            <person name="Hibbett D."/>
            <person name="Nagy L.G."/>
            <person name="Martin F.M."/>
        </authorList>
    </citation>
    <scope>NUCLEOTIDE SEQUENCE</scope>
    <source>
        <strain evidence="1">BED1</strain>
    </source>
</reference>
<sequence>MALLGFMQMNSAHNGTRLRQVLYKIATQLGIVHKIGHVTKSKTYNPQEPNADLIAHCNTERNEIGVYALFIDYVVKQEHSSAKWKELFQQVQLQDKPNHPSCKQPLQLLLDMPIRWSSTYVMLECSDTLKEDVDTFIWVLVVNVKR</sequence>
<dbReference type="SUPFAM" id="SSF53098">
    <property type="entry name" value="Ribonuclease H-like"/>
    <property type="match status" value="1"/>
</dbReference>
<organism evidence="1 2">
    <name type="scientific">Boletus edulis BED1</name>
    <dbReference type="NCBI Taxonomy" id="1328754"/>
    <lineage>
        <taxon>Eukaryota</taxon>
        <taxon>Fungi</taxon>
        <taxon>Dikarya</taxon>
        <taxon>Basidiomycota</taxon>
        <taxon>Agaricomycotina</taxon>
        <taxon>Agaricomycetes</taxon>
        <taxon>Agaricomycetidae</taxon>
        <taxon>Boletales</taxon>
        <taxon>Boletineae</taxon>
        <taxon>Boletaceae</taxon>
        <taxon>Boletoideae</taxon>
        <taxon>Boletus</taxon>
    </lineage>
</organism>
<dbReference type="Proteomes" id="UP001194468">
    <property type="component" value="Unassembled WGS sequence"/>
</dbReference>
<evidence type="ECO:0000313" key="2">
    <source>
        <dbReference type="Proteomes" id="UP001194468"/>
    </source>
</evidence>
<dbReference type="InterPro" id="IPR012337">
    <property type="entry name" value="RNaseH-like_sf"/>
</dbReference>
<comment type="caution">
    <text evidence="1">The sequence shown here is derived from an EMBL/GenBank/DDBJ whole genome shotgun (WGS) entry which is preliminary data.</text>
</comment>
<accession>A0AAD4G7Y8</accession>
<name>A0AAD4G7Y8_BOLED</name>
<proteinExistence type="predicted"/>
<keyword evidence="2" id="KW-1185">Reference proteome</keyword>
<dbReference type="AlphaFoldDB" id="A0AAD4G7Y8"/>
<protein>
    <submittedName>
        <fullName evidence="1">Uncharacterized protein</fullName>
    </submittedName>
</protein>
<dbReference type="EMBL" id="WHUW01000120">
    <property type="protein sequence ID" value="KAF8422828.1"/>
    <property type="molecule type" value="Genomic_DNA"/>
</dbReference>